<dbReference type="AlphaFoldDB" id="A0A521F884"/>
<feature type="domain" description="N-acetyltransferase" evidence="1">
    <location>
        <begin position="1"/>
        <end position="139"/>
    </location>
</feature>
<dbReference type="Pfam" id="PF13508">
    <property type="entry name" value="Acetyltransf_7"/>
    <property type="match status" value="1"/>
</dbReference>
<name>A0A521F884_9BACL</name>
<reference evidence="2 3" key="1">
    <citation type="submission" date="2017-05" db="EMBL/GenBank/DDBJ databases">
        <authorList>
            <person name="Varghese N."/>
            <person name="Submissions S."/>
        </authorList>
    </citation>
    <scope>NUCLEOTIDE SEQUENCE [LARGE SCALE GENOMIC DNA]</scope>
    <source>
        <strain evidence="2 3">DSM 45474</strain>
    </source>
</reference>
<dbReference type="OrthoDB" id="2425381at2"/>
<keyword evidence="3" id="KW-1185">Reference proteome</keyword>
<dbReference type="PROSITE" id="PS51186">
    <property type="entry name" value="GNAT"/>
    <property type="match status" value="1"/>
</dbReference>
<gene>
    <name evidence="2" type="ORF">SAMN06264849_11475</name>
</gene>
<protein>
    <submittedName>
        <fullName evidence="2">Acetyltransferase (GNAT) domain-containing protein</fullName>
    </submittedName>
</protein>
<dbReference type="InterPro" id="IPR016181">
    <property type="entry name" value="Acyl_CoA_acyltransferase"/>
</dbReference>
<dbReference type="SUPFAM" id="SSF55729">
    <property type="entry name" value="Acyl-CoA N-acyltransferases (Nat)"/>
    <property type="match status" value="1"/>
</dbReference>
<evidence type="ECO:0000259" key="1">
    <source>
        <dbReference type="PROSITE" id="PS51186"/>
    </source>
</evidence>
<evidence type="ECO:0000313" key="2">
    <source>
        <dbReference type="EMBL" id="SMO92336.1"/>
    </source>
</evidence>
<dbReference type="Gene3D" id="3.40.630.30">
    <property type="match status" value="1"/>
</dbReference>
<dbReference type="InterPro" id="IPR000182">
    <property type="entry name" value="GNAT_dom"/>
</dbReference>
<organism evidence="2 3">
    <name type="scientific">Melghirimyces algeriensis</name>
    <dbReference type="NCBI Taxonomy" id="910412"/>
    <lineage>
        <taxon>Bacteria</taxon>
        <taxon>Bacillati</taxon>
        <taxon>Bacillota</taxon>
        <taxon>Bacilli</taxon>
        <taxon>Bacillales</taxon>
        <taxon>Thermoactinomycetaceae</taxon>
        <taxon>Melghirimyces</taxon>
    </lineage>
</organism>
<keyword evidence="2" id="KW-0808">Transferase</keyword>
<proteinExistence type="predicted"/>
<sequence>MDWYNRLNDYFPKEEMKKYSHLRDLIQDQDMYHKEETEDYLLLYGEFSSFVFVDYLLVNQKRRGSGVGSKVIRNLKEKRKPILLEVEPADPQVADTQKRIHFYRKNGFQVADQIHYEREADNGETFSLNIHYWTPKPVPQAKIYHMMSKACHHIHNFRSEQHYGRIQADPDEVLELKQPVLS</sequence>
<evidence type="ECO:0000313" key="3">
    <source>
        <dbReference type="Proteomes" id="UP000315636"/>
    </source>
</evidence>
<dbReference type="Proteomes" id="UP000315636">
    <property type="component" value="Unassembled WGS sequence"/>
</dbReference>
<dbReference type="RefSeq" id="WP_142506660.1">
    <property type="nucleotide sequence ID" value="NZ_FXTI01000014.1"/>
</dbReference>
<dbReference type="EMBL" id="FXTI01000014">
    <property type="protein sequence ID" value="SMO92336.1"/>
    <property type="molecule type" value="Genomic_DNA"/>
</dbReference>
<dbReference type="GO" id="GO:0016747">
    <property type="term" value="F:acyltransferase activity, transferring groups other than amino-acyl groups"/>
    <property type="evidence" value="ECO:0007669"/>
    <property type="project" value="InterPro"/>
</dbReference>
<accession>A0A521F884</accession>